<dbReference type="SUPFAM" id="SSF52266">
    <property type="entry name" value="SGNH hydrolase"/>
    <property type="match status" value="1"/>
</dbReference>
<name>A0AB39WV16_9PSED</name>
<dbReference type="Gene3D" id="3.40.50.1110">
    <property type="entry name" value="SGNH hydrolase"/>
    <property type="match status" value="1"/>
</dbReference>
<dbReference type="GO" id="GO:0006629">
    <property type="term" value="P:lipid metabolic process"/>
    <property type="evidence" value="ECO:0007669"/>
    <property type="project" value="InterPro"/>
</dbReference>
<evidence type="ECO:0000313" key="3">
    <source>
        <dbReference type="EMBL" id="XDV03978.1"/>
    </source>
</evidence>
<feature type="compositionally biased region" description="Basic and acidic residues" evidence="1">
    <location>
        <begin position="67"/>
        <end position="94"/>
    </location>
</feature>
<gene>
    <name evidence="3" type="ORF">AB3G35_12825</name>
</gene>
<dbReference type="CDD" id="cd00229">
    <property type="entry name" value="SGNH_hydrolase"/>
    <property type="match status" value="1"/>
</dbReference>
<dbReference type="GO" id="GO:0016298">
    <property type="term" value="F:lipase activity"/>
    <property type="evidence" value="ECO:0007669"/>
    <property type="project" value="InterPro"/>
</dbReference>
<feature type="region of interest" description="Disordered" evidence="1">
    <location>
        <begin position="1"/>
        <end position="37"/>
    </location>
</feature>
<dbReference type="InterPro" id="IPR013830">
    <property type="entry name" value="SGNH_hydro"/>
</dbReference>
<dbReference type="RefSeq" id="WP_369781553.1">
    <property type="nucleotide sequence ID" value="NZ_CP165623.1"/>
</dbReference>
<proteinExistence type="predicted"/>
<evidence type="ECO:0000256" key="1">
    <source>
        <dbReference type="SAM" id="MobiDB-lite"/>
    </source>
</evidence>
<dbReference type="InterPro" id="IPR036514">
    <property type="entry name" value="SGNH_hydro_sf"/>
</dbReference>
<sequence>MANNTGNPIGSTAAKDLSDNAENLDKFANGDDYEYDDRLGRSRKSLKWIEDAALAIPAIDAALRSEQQAERSESQAERSEQQAEQSRVEAERSAAAKVEAEAARDTFNLNIGRKADIAEGLRDTVSGQSFTVLAPDAADYIIEYKNNAGTALEMKRYPSAQGVPKTGVEGVYNLINPSAQVTSGVGLNGSNDYTGVATAKSLAIRVTAGQPIIIYNPSGNYSAGGGYGAAFFSDLPSASNKVAAFNGTTQTNLAGLTYRADVVPVGAKYLVLNTEFQGVQHNWFAAYDTVFTRAVAFDAVVARMDGQQVFDRKLNRQFVAAFSAVEGAENLYSSSGLLVGYLSSTGGVRRDNAAWRYVKIPVVEGRVYALYTGSSAWNFPVMGSYGVAGSDPAASGAMATLVATTDSFVRTFTVPKEQGITHFYFNVFIKPPGGDIDFTASLIIREGTTVPVRVLPYEPTLPKVNGLPVKDSKARSALIELSAAISQRTGRYNLLNPAAPVAVDLGLNGQANYGALATGRSLAIPVTEGMPVVIHNPAGNYLAYSGYGAAFFSEVPTNNSTKIRNFSDPLITTPTLINSAGLTYRRDVVPAGAKYLVLNTEYQGTDHQWFVAYDTGFTAPEAYATAMAEVAGVPIIDREAQVKLAELGRGVPSRFTGKKVFYFGDSITEGGGGGYPSYTNRITEILQCQGTNYASSGAWSSRLVGIVTNLDPRDGTAKKVTPDYTDVAAVTIMIGSNDAGTTAAGINGSLASIPTQRIQDLPFTTAGGVLVSTPDEYWALFPNTYYGNLSLCIEYVKWKNPLTVIYLISATHREPSIVPMDAVVVAMTAIARFYSVQYFNATHECGVDFKNIRTYSYDGLHPNEQGVERIGKYVGYRILHS</sequence>
<organism evidence="3">
    <name type="scientific">Pseudomonas sp. WC2401</name>
    <dbReference type="NCBI Taxonomy" id="3234143"/>
    <lineage>
        <taxon>Bacteria</taxon>
        <taxon>Pseudomonadati</taxon>
        <taxon>Pseudomonadota</taxon>
        <taxon>Gammaproteobacteria</taxon>
        <taxon>Pseudomonadales</taxon>
        <taxon>Pseudomonadaceae</taxon>
        <taxon>Pseudomonas</taxon>
    </lineage>
</organism>
<evidence type="ECO:0000259" key="2">
    <source>
        <dbReference type="Pfam" id="PF13472"/>
    </source>
</evidence>
<protein>
    <submittedName>
        <fullName evidence="3">GDSL-type esterase/lipase family protein</fullName>
    </submittedName>
</protein>
<feature type="region of interest" description="Disordered" evidence="1">
    <location>
        <begin position="65"/>
        <end position="94"/>
    </location>
</feature>
<reference evidence="3" key="1">
    <citation type="submission" date="2024-07" db="EMBL/GenBank/DDBJ databases">
        <authorList>
            <person name="Biller S.J."/>
        </authorList>
    </citation>
    <scope>NUCLEOTIDE SEQUENCE</scope>
    <source>
        <strain evidence="3">WC2401</strain>
    </source>
</reference>
<accession>A0AB39WV16</accession>
<dbReference type="EMBL" id="CP165623">
    <property type="protein sequence ID" value="XDV03978.1"/>
    <property type="molecule type" value="Genomic_DNA"/>
</dbReference>
<dbReference type="InterPro" id="IPR008265">
    <property type="entry name" value="Lipase_GDSL_AS"/>
</dbReference>
<dbReference type="AlphaFoldDB" id="A0AB39WV16"/>
<dbReference type="PROSITE" id="PS01098">
    <property type="entry name" value="LIPASE_GDSL_SER"/>
    <property type="match status" value="1"/>
</dbReference>
<feature type="compositionally biased region" description="Polar residues" evidence="1">
    <location>
        <begin position="1"/>
        <end position="10"/>
    </location>
</feature>
<feature type="domain" description="SGNH hydrolase-type esterase" evidence="2">
    <location>
        <begin position="663"/>
        <end position="868"/>
    </location>
</feature>
<dbReference type="Pfam" id="PF13472">
    <property type="entry name" value="Lipase_GDSL_2"/>
    <property type="match status" value="1"/>
</dbReference>